<evidence type="ECO:0000256" key="1">
    <source>
        <dbReference type="ARBA" id="ARBA00004123"/>
    </source>
</evidence>
<name>A0A9P6MT25_9FUNG</name>
<dbReference type="GO" id="GO:0006260">
    <property type="term" value="P:DNA replication"/>
    <property type="evidence" value="ECO:0007669"/>
    <property type="project" value="InterPro"/>
</dbReference>
<dbReference type="GO" id="GO:0006298">
    <property type="term" value="P:mismatch repair"/>
    <property type="evidence" value="ECO:0007669"/>
    <property type="project" value="TreeGrafter"/>
</dbReference>
<dbReference type="GO" id="GO:0006289">
    <property type="term" value="P:nucleotide-excision repair"/>
    <property type="evidence" value="ECO:0007669"/>
    <property type="project" value="TreeGrafter"/>
</dbReference>
<dbReference type="InterPro" id="IPR013970">
    <property type="entry name" value="Rfa2"/>
</dbReference>
<dbReference type="GO" id="GO:0003684">
    <property type="term" value="F:damaged DNA binding"/>
    <property type="evidence" value="ECO:0007669"/>
    <property type="project" value="TreeGrafter"/>
</dbReference>
<dbReference type="PANTHER" id="PTHR15114:SF1">
    <property type="entry name" value="REPLICATION PROTEIN A 14 KDA SUBUNIT"/>
    <property type="match status" value="1"/>
</dbReference>
<dbReference type="GO" id="GO:0003697">
    <property type="term" value="F:single-stranded DNA binding"/>
    <property type="evidence" value="ECO:0007669"/>
    <property type="project" value="TreeGrafter"/>
</dbReference>
<dbReference type="Pfam" id="PF08661">
    <property type="entry name" value="Rep_fac-A_3"/>
    <property type="match status" value="1"/>
</dbReference>
<dbReference type="AlphaFoldDB" id="A0A9P6MT25"/>
<dbReference type="PANTHER" id="PTHR15114">
    <property type="entry name" value="REPLICATION PROTEIN A3"/>
    <property type="match status" value="1"/>
</dbReference>
<dbReference type="GO" id="GO:0035861">
    <property type="term" value="C:site of double-strand break"/>
    <property type="evidence" value="ECO:0007669"/>
    <property type="project" value="TreeGrafter"/>
</dbReference>
<dbReference type="InterPro" id="IPR012340">
    <property type="entry name" value="NA-bd_OB-fold"/>
</dbReference>
<comment type="subcellular location">
    <subcellularLocation>
        <location evidence="1">Nucleus</location>
    </subcellularLocation>
</comment>
<evidence type="ECO:0000256" key="3">
    <source>
        <dbReference type="ARBA" id="ARBA00023242"/>
    </source>
</evidence>
<feature type="non-terminal residue" evidence="4">
    <location>
        <position position="1"/>
    </location>
</feature>
<dbReference type="GO" id="GO:0006284">
    <property type="term" value="P:base-excision repair"/>
    <property type="evidence" value="ECO:0007669"/>
    <property type="project" value="TreeGrafter"/>
</dbReference>
<dbReference type="GO" id="GO:0000724">
    <property type="term" value="P:double-strand break repair via homologous recombination"/>
    <property type="evidence" value="ECO:0007669"/>
    <property type="project" value="TreeGrafter"/>
</dbReference>
<dbReference type="Gene3D" id="2.40.50.140">
    <property type="entry name" value="Nucleic acid-binding proteins"/>
    <property type="match status" value="1"/>
</dbReference>
<protein>
    <recommendedName>
        <fullName evidence="6">Replication factor A protein 3</fullName>
    </recommendedName>
</protein>
<proteinExistence type="inferred from homology"/>
<comment type="caution">
    <text evidence="4">The sequence shown here is derived from an EMBL/GenBank/DDBJ whole genome shotgun (WGS) entry which is preliminary data.</text>
</comment>
<keyword evidence="5" id="KW-1185">Reference proteome</keyword>
<dbReference type="SUPFAM" id="SSF50249">
    <property type="entry name" value="Nucleic acid-binding proteins"/>
    <property type="match status" value="1"/>
</dbReference>
<accession>A0A9P6MT25</accession>
<reference evidence="4" key="1">
    <citation type="journal article" date="2020" name="Fungal Divers.">
        <title>Resolving the Mortierellaceae phylogeny through synthesis of multi-gene phylogenetics and phylogenomics.</title>
        <authorList>
            <person name="Vandepol N."/>
            <person name="Liber J."/>
            <person name="Desiro A."/>
            <person name="Na H."/>
            <person name="Kennedy M."/>
            <person name="Barry K."/>
            <person name="Grigoriev I.V."/>
            <person name="Miller A.N."/>
            <person name="O'Donnell K."/>
            <person name="Stajich J.E."/>
            <person name="Bonito G."/>
        </authorList>
    </citation>
    <scope>NUCLEOTIDE SEQUENCE</scope>
    <source>
        <strain evidence="4">NRRL 2769</strain>
    </source>
</reference>
<evidence type="ECO:0000313" key="5">
    <source>
        <dbReference type="Proteomes" id="UP000703661"/>
    </source>
</evidence>
<dbReference type="EMBL" id="JAAAID010000963">
    <property type="protein sequence ID" value="KAG0012584.1"/>
    <property type="molecule type" value="Genomic_DNA"/>
</dbReference>
<keyword evidence="3" id="KW-0539">Nucleus</keyword>
<dbReference type="Proteomes" id="UP000703661">
    <property type="component" value="Unassembled WGS sequence"/>
</dbReference>
<organism evidence="4 5">
    <name type="scientific">Entomortierella chlamydospora</name>
    <dbReference type="NCBI Taxonomy" id="101097"/>
    <lineage>
        <taxon>Eukaryota</taxon>
        <taxon>Fungi</taxon>
        <taxon>Fungi incertae sedis</taxon>
        <taxon>Mucoromycota</taxon>
        <taxon>Mortierellomycotina</taxon>
        <taxon>Mortierellomycetes</taxon>
        <taxon>Mortierellales</taxon>
        <taxon>Mortierellaceae</taxon>
        <taxon>Entomortierella</taxon>
    </lineage>
</organism>
<dbReference type="GO" id="GO:0005662">
    <property type="term" value="C:DNA replication factor A complex"/>
    <property type="evidence" value="ECO:0007669"/>
    <property type="project" value="TreeGrafter"/>
</dbReference>
<gene>
    <name evidence="4" type="ORF">BGZ80_011645</name>
</gene>
<evidence type="ECO:0008006" key="6">
    <source>
        <dbReference type="Google" id="ProtNLM"/>
    </source>
</evidence>
<sequence>MSLPLTPRVNSAMLSGKVGQTVRFVGKIIEQNGSRALMTASDQGQVEIHMDQNAQYGTQYIEIIGIVNNDHSISEMTSTNFGNNF</sequence>
<evidence type="ECO:0000313" key="4">
    <source>
        <dbReference type="EMBL" id="KAG0012584.1"/>
    </source>
</evidence>
<comment type="similarity">
    <text evidence="2">Belongs to the replication factor A protein 3 family.</text>
</comment>
<evidence type="ECO:0000256" key="2">
    <source>
        <dbReference type="ARBA" id="ARBA00009761"/>
    </source>
</evidence>